<dbReference type="GO" id="GO:0003964">
    <property type="term" value="F:RNA-directed DNA polymerase activity"/>
    <property type="evidence" value="ECO:0007669"/>
    <property type="project" value="UniProtKB-KW"/>
</dbReference>
<keyword evidence="1" id="KW-0695">RNA-directed DNA polymerase</keyword>
<sequence length="114" mass="12982">MSQLDGLCSFIANVDLSDHGDSWSWALDVAKGFSVASIHSYLDLHILDSSPQATRWNRIMPIKVNVFLWKMALNKLPTRVNLDRKANWWAIDIPFCANLTDWFSWIDSSPTSAK</sequence>
<comment type="caution">
    <text evidence="1">The sequence shown here is derived from an EMBL/GenBank/DDBJ whole genome shotgun (WGS) entry which is preliminary data.</text>
</comment>
<accession>A0A699J8K3</accession>
<gene>
    <name evidence="1" type="ORF">Tci_591971</name>
</gene>
<keyword evidence="1" id="KW-0548">Nucleotidyltransferase</keyword>
<organism evidence="1">
    <name type="scientific">Tanacetum cinerariifolium</name>
    <name type="common">Dalmatian daisy</name>
    <name type="synonym">Chrysanthemum cinerariifolium</name>
    <dbReference type="NCBI Taxonomy" id="118510"/>
    <lineage>
        <taxon>Eukaryota</taxon>
        <taxon>Viridiplantae</taxon>
        <taxon>Streptophyta</taxon>
        <taxon>Embryophyta</taxon>
        <taxon>Tracheophyta</taxon>
        <taxon>Spermatophyta</taxon>
        <taxon>Magnoliopsida</taxon>
        <taxon>eudicotyledons</taxon>
        <taxon>Gunneridae</taxon>
        <taxon>Pentapetalae</taxon>
        <taxon>asterids</taxon>
        <taxon>campanulids</taxon>
        <taxon>Asterales</taxon>
        <taxon>Asteraceae</taxon>
        <taxon>Asteroideae</taxon>
        <taxon>Anthemideae</taxon>
        <taxon>Anthemidinae</taxon>
        <taxon>Tanacetum</taxon>
    </lineage>
</organism>
<dbReference type="AlphaFoldDB" id="A0A699J8K3"/>
<reference evidence="1" key="1">
    <citation type="journal article" date="2019" name="Sci. Rep.">
        <title>Draft genome of Tanacetum cinerariifolium, the natural source of mosquito coil.</title>
        <authorList>
            <person name="Yamashiro T."/>
            <person name="Shiraishi A."/>
            <person name="Satake H."/>
            <person name="Nakayama K."/>
        </authorList>
    </citation>
    <scope>NUCLEOTIDE SEQUENCE</scope>
</reference>
<keyword evidence="1" id="KW-0808">Transferase</keyword>
<evidence type="ECO:0000313" key="1">
    <source>
        <dbReference type="EMBL" id="GFA19999.1"/>
    </source>
</evidence>
<protein>
    <submittedName>
        <fullName evidence="1">RNA-directed DNA polymerase, eukaryota, reverse transcriptase zinc-binding domain protein</fullName>
    </submittedName>
</protein>
<feature type="non-terminal residue" evidence="1">
    <location>
        <position position="114"/>
    </location>
</feature>
<name>A0A699J8K3_TANCI</name>
<proteinExistence type="predicted"/>
<dbReference type="EMBL" id="BKCJ010384518">
    <property type="protein sequence ID" value="GFA19999.1"/>
    <property type="molecule type" value="Genomic_DNA"/>
</dbReference>